<dbReference type="Pfam" id="PF11276">
    <property type="entry name" value="DUF3078"/>
    <property type="match status" value="1"/>
</dbReference>
<comment type="caution">
    <text evidence="1">The sequence shown here is derived from an EMBL/GenBank/DDBJ whole genome shotgun (WGS) entry which is preliminary data.</text>
</comment>
<protein>
    <recommendedName>
        <fullName evidence="3">DUF3078 domain-containing protein</fullName>
    </recommendedName>
</protein>
<evidence type="ECO:0008006" key="3">
    <source>
        <dbReference type="Google" id="ProtNLM"/>
    </source>
</evidence>
<gene>
    <name evidence="1" type="ORF">BUL40_00505</name>
</gene>
<dbReference type="InterPro" id="IPR021428">
    <property type="entry name" value="DUF3078"/>
</dbReference>
<evidence type="ECO:0000313" key="2">
    <source>
        <dbReference type="Proteomes" id="UP000191680"/>
    </source>
</evidence>
<evidence type="ECO:0000313" key="1">
    <source>
        <dbReference type="EMBL" id="OQD44070.1"/>
    </source>
</evidence>
<dbReference type="AlphaFoldDB" id="A0A1V6LV80"/>
<dbReference type="RefSeq" id="WP_080317645.1">
    <property type="nucleotide sequence ID" value="NZ_MTBC01000001.1"/>
</dbReference>
<dbReference type="OrthoDB" id="1495718at2"/>
<dbReference type="Proteomes" id="UP000191680">
    <property type="component" value="Unassembled WGS sequence"/>
</dbReference>
<name>A0A1V6LV80_9FLAO</name>
<dbReference type="EMBL" id="MTBC01000001">
    <property type="protein sequence ID" value="OQD44070.1"/>
    <property type="molecule type" value="Genomic_DNA"/>
</dbReference>
<sequence>MTRPIKLFTALFLFIGIFAFGQEERETTQDSTQVAIDSMAIDTIVIRWEQKKIDNIKKGVDLRAPKVSFLGTKPLNQRARFASPTSFWENSNQFNLDITETAFVNWNAGGENAVSALGNLNFTRKYKFAHTSWDNELRLRYGINAQKGRKLRKTDDFIKLTSTFGFRKDSTSKWFWSAKLNFNTQFSNGYKYPDRSTPISRFMAPGYLLLGAGTTFNPEGKKFELYLSPITQKATFVLDDALSQQGAFGVNPGDNVFMQFGFLLTNNWEEEIFTNIFINHRLSLYTDYINSFGNIDVDWEINFLFKVNKFIQANISGHLIYDDDIKFDEVLAEDGSVVDPGIPKIQFKQSLGLGLIYTF</sequence>
<organism evidence="1 2">
    <name type="scientific">Croceivirga radicis</name>
    <dbReference type="NCBI Taxonomy" id="1929488"/>
    <lineage>
        <taxon>Bacteria</taxon>
        <taxon>Pseudomonadati</taxon>
        <taxon>Bacteroidota</taxon>
        <taxon>Flavobacteriia</taxon>
        <taxon>Flavobacteriales</taxon>
        <taxon>Flavobacteriaceae</taxon>
        <taxon>Croceivirga</taxon>
    </lineage>
</organism>
<accession>A0A1V6LV80</accession>
<proteinExistence type="predicted"/>
<keyword evidence="2" id="KW-1185">Reference proteome</keyword>
<reference evidence="1 2" key="1">
    <citation type="submission" date="2016-12" db="EMBL/GenBank/DDBJ databases">
        <authorList>
            <person name="Song W.-J."/>
            <person name="Kurnit D.M."/>
        </authorList>
    </citation>
    <scope>NUCLEOTIDE SEQUENCE [LARGE SCALE GENOMIC DNA]</scope>
    <source>
        <strain evidence="1 2">HSG9</strain>
    </source>
</reference>